<keyword evidence="5" id="KW-1185">Reference proteome</keyword>
<organism evidence="4 5">
    <name type="scientific">Anopheles farauti</name>
    <dbReference type="NCBI Taxonomy" id="69004"/>
    <lineage>
        <taxon>Eukaryota</taxon>
        <taxon>Metazoa</taxon>
        <taxon>Ecdysozoa</taxon>
        <taxon>Arthropoda</taxon>
        <taxon>Hexapoda</taxon>
        <taxon>Insecta</taxon>
        <taxon>Pterygota</taxon>
        <taxon>Neoptera</taxon>
        <taxon>Endopterygota</taxon>
        <taxon>Diptera</taxon>
        <taxon>Nematocera</taxon>
        <taxon>Culicoidea</taxon>
        <taxon>Culicidae</taxon>
        <taxon>Anophelinae</taxon>
        <taxon>Anopheles</taxon>
    </lineage>
</organism>
<dbReference type="EMBL" id="AXCN02000461">
    <property type="status" value="NOT_ANNOTATED_CDS"/>
    <property type="molecule type" value="Genomic_DNA"/>
</dbReference>
<dbReference type="STRING" id="69004.A0A182QBA8"/>
<reference evidence="5" key="1">
    <citation type="submission" date="2014-01" db="EMBL/GenBank/DDBJ databases">
        <title>The Genome Sequence of Anopheles farauti FAR1 (V2).</title>
        <authorList>
            <consortium name="The Broad Institute Genomics Platform"/>
            <person name="Neafsey D.E."/>
            <person name="Besansky N."/>
            <person name="Howell P."/>
            <person name="Walton C."/>
            <person name="Young S.K."/>
            <person name="Zeng Q."/>
            <person name="Gargeya S."/>
            <person name="Fitzgerald M."/>
            <person name="Haas B."/>
            <person name="Abouelleil A."/>
            <person name="Allen A.W."/>
            <person name="Alvarado L."/>
            <person name="Arachchi H.M."/>
            <person name="Berlin A.M."/>
            <person name="Chapman S.B."/>
            <person name="Gainer-Dewar J."/>
            <person name="Goldberg J."/>
            <person name="Griggs A."/>
            <person name="Gujja S."/>
            <person name="Hansen M."/>
            <person name="Howarth C."/>
            <person name="Imamovic A."/>
            <person name="Ireland A."/>
            <person name="Larimer J."/>
            <person name="McCowan C."/>
            <person name="Murphy C."/>
            <person name="Pearson M."/>
            <person name="Poon T.W."/>
            <person name="Priest M."/>
            <person name="Roberts A."/>
            <person name="Saif S."/>
            <person name="Shea T."/>
            <person name="Sisk P."/>
            <person name="Sykes S."/>
            <person name="Wortman J."/>
            <person name="Nusbaum C."/>
            <person name="Birren B."/>
        </authorList>
    </citation>
    <scope>NUCLEOTIDE SEQUENCE [LARGE SCALE GENOMIC DNA]</scope>
    <source>
        <strain evidence="5">FAR1</strain>
    </source>
</reference>
<feature type="compositionally biased region" description="Low complexity" evidence="2">
    <location>
        <begin position="64"/>
        <end position="79"/>
    </location>
</feature>
<evidence type="ECO:0000256" key="2">
    <source>
        <dbReference type="SAM" id="MobiDB-lite"/>
    </source>
</evidence>
<keyword evidence="1" id="KW-0175">Coiled coil</keyword>
<accession>A0A182QBA8</accession>
<protein>
    <submittedName>
        <fullName evidence="4">Uncharacterized protein</fullName>
    </submittedName>
</protein>
<dbReference type="AlphaFoldDB" id="A0A182QBA8"/>
<evidence type="ECO:0000313" key="4">
    <source>
        <dbReference type="EnsemblMetazoa" id="AFAF006742-PA"/>
    </source>
</evidence>
<dbReference type="EnsemblMetazoa" id="AFAF006742-RA">
    <property type="protein sequence ID" value="AFAF006742-PA"/>
    <property type="gene ID" value="AFAF006742"/>
</dbReference>
<feature type="region of interest" description="Disordered" evidence="2">
    <location>
        <begin position="45"/>
        <end position="141"/>
    </location>
</feature>
<name>A0A182QBA8_9DIPT</name>
<dbReference type="VEuPathDB" id="VectorBase:AFAF006742"/>
<sequence length="249" mass="27074">MQCYVRSSLLCLVALLVRAGTGNDGIEKVSYLLQYGPGVHTVFEQENPPKQPVPVSDGKDKVAPSTTPSTLTSKGTTGTVMEVAKVTHSVVSRTSSTDPTVSQRDDPPEGSSSTGSASATPNITDDGSMASGNVRRRNHAGTPQLCHTSTVSVLEQLHPLPLPPTLPTFGANLRSDVVVNLKPKELRTLMSTYIALIEAYKAYNQQQRRNIAHLEEELARYALITARAERLRNTKLQLQREPHTQASKY</sequence>
<feature type="compositionally biased region" description="Low complexity" evidence="2">
    <location>
        <begin position="110"/>
        <end position="120"/>
    </location>
</feature>
<evidence type="ECO:0000313" key="5">
    <source>
        <dbReference type="Proteomes" id="UP000075886"/>
    </source>
</evidence>
<reference evidence="4" key="2">
    <citation type="submission" date="2020-05" db="UniProtKB">
        <authorList>
            <consortium name="EnsemblMetazoa"/>
        </authorList>
    </citation>
    <scope>IDENTIFICATION</scope>
    <source>
        <strain evidence="4">FAR1</strain>
    </source>
</reference>
<proteinExistence type="predicted"/>
<feature type="compositionally biased region" description="Low complexity" evidence="2">
    <location>
        <begin position="86"/>
        <end position="97"/>
    </location>
</feature>
<evidence type="ECO:0000256" key="1">
    <source>
        <dbReference type="SAM" id="Coils"/>
    </source>
</evidence>
<feature type="coiled-coil region" evidence="1">
    <location>
        <begin position="197"/>
        <end position="241"/>
    </location>
</feature>
<feature type="signal peptide" evidence="3">
    <location>
        <begin position="1"/>
        <end position="19"/>
    </location>
</feature>
<evidence type="ECO:0000256" key="3">
    <source>
        <dbReference type="SAM" id="SignalP"/>
    </source>
</evidence>
<feature type="chain" id="PRO_5008132565" evidence="3">
    <location>
        <begin position="20"/>
        <end position="249"/>
    </location>
</feature>
<keyword evidence="3" id="KW-0732">Signal</keyword>
<dbReference type="Proteomes" id="UP000075886">
    <property type="component" value="Unassembled WGS sequence"/>
</dbReference>